<evidence type="ECO:0000256" key="2">
    <source>
        <dbReference type="SAM" id="SignalP"/>
    </source>
</evidence>
<dbReference type="EMBL" id="PFCN01000007">
    <property type="protein sequence ID" value="PIR70628.1"/>
    <property type="molecule type" value="Genomic_DNA"/>
</dbReference>
<proteinExistence type="predicted"/>
<evidence type="ECO:0000256" key="1">
    <source>
        <dbReference type="ARBA" id="ARBA00022729"/>
    </source>
</evidence>
<comment type="caution">
    <text evidence="4">The sequence shown here is derived from an EMBL/GenBank/DDBJ whole genome shotgun (WGS) entry which is preliminary data.</text>
</comment>
<sequence>MLKRVIFTAFIFFCALLQSNAGQSPPYSIKIANPKDIHPGGFVAVIINNSSNDPLQNYSYVFNNYNAKFFFYKNNWHAIIPISFYALPGKYQLVVNDNNQQLTSLEFIIKQKKRSVYHLGRPSPLPNSIIQRIEKEKKYLQKIYEDTEHPAYFKGFTLPLKSTIVTSEYGVKRVRPNRYYYHAGTDFKAKPGEKNYSTAEGIVAYTGRHFLEGNIVIINHGSGIYSCYIHLSKIKTKPGKKVKKGELIAYSGQTGAAARGPHLHFMIKIYNTPVDPIAFIKYINNL</sequence>
<protein>
    <recommendedName>
        <fullName evidence="3">M23ase beta-sheet core domain-containing protein</fullName>
    </recommendedName>
</protein>
<dbReference type="InterPro" id="IPR011055">
    <property type="entry name" value="Dup_hybrid_motif"/>
</dbReference>
<dbReference type="GO" id="GO:0004222">
    <property type="term" value="F:metalloendopeptidase activity"/>
    <property type="evidence" value="ECO:0007669"/>
    <property type="project" value="TreeGrafter"/>
</dbReference>
<dbReference type="InterPro" id="IPR016047">
    <property type="entry name" value="M23ase_b-sheet_dom"/>
</dbReference>
<gene>
    <name evidence="4" type="ORF">COU46_00425</name>
</gene>
<feature type="chain" id="PRO_5013943818" description="M23ase beta-sheet core domain-containing protein" evidence="2">
    <location>
        <begin position="22"/>
        <end position="286"/>
    </location>
</feature>
<evidence type="ECO:0000259" key="3">
    <source>
        <dbReference type="Pfam" id="PF01551"/>
    </source>
</evidence>
<dbReference type="AlphaFoldDB" id="A0A2H0TGE6"/>
<dbReference type="Gene3D" id="2.70.70.10">
    <property type="entry name" value="Glucose Permease (Domain IIA)"/>
    <property type="match status" value="1"/>
</dbReference>
<dbReference type="CDD" id="cd12797">
    <property type="entry name" value="M23_peptidase"/>
    <property type="match status" value="1"/>
</dbReference>
<dbReference type="Pfam" id="PF01551">
    <property type="entry name" value="Peptidase_M23"/>
    <property type="match status" value="1"/>
</dbReference>
<dbReference type="Proteomes" id="UP000229383">
    <property type="component" value="Unassembled WGS sequence"/>
</dbReference>
<feature type="domain" description="M23ase beta-sheet core" evidence="3">
    <location>
        <begin position="181"/>
        <end position="276"/>
    </location>
</feature>
<dbReference type="PANTHER" id="PTHR21666">
    <property type="entry name" value="PEPTIDASE-RELATED"/>
    <property type="match status" value="1"/>
</dbReference>
<evidence type="ECO:0000313" key="5">
    <source>
        <dbReference type="Proteomes" id="UP000229383"/>
    </source>
</evidence>
<dbReference type="InterPro" id="IPR050570">
    <property type="entry name" value="Cell_wall_metabolism_enzyme"/>
</dbReference>
<keyword evidence="1 2" id="KW-0732">Signal</keyword>
<accession>A0A2H0TGE6</accession>
<evidence type="ECO:0000313" key="4">
    <source>
        <dbReference type="EMBL" id="PIR70628.1"/>
    </source>
</evidence>
<feature type="signal peptide" evidence="2">
    <location>
        <begin position="1"/>
        <end position="21"/>
    </location>
</feature>
<dbReference type="PANTHER" id="PTHR21666:SF289">
    <property type="entry name" value="L-ALA--D-GLU ENDOPEPTIDASE"/>
    <property type="match status" value="1"/>
</dbReference>
<name>A0A2H0TGE6_9BACT</name>
<organism evidence="4 5">
    <name type="scientific">Candidatus Niyogibacteria bacterium CG10_big_fil_rev_8_21_14_0_10_42_19</name>
    <dbReference type="NCBI Taxonomy" id="1974725"/>
    <lineage>
        <taxon>Bacteria</taxon>
        <taxon>Candidatus Niyogiibacteriota</taxon>
    </lineage>
</organism>
<reference evidence="5" key="1">
    <citation type="submission" date="2017-09" db="EMBL/GenBank/DDBJ databases">
        <title>Depth-based differentiation of microbial function through sediment-hosted aquifers and enrichment of novel symbionts in the deep terrestrial subsurface.</title>
        <authorList>
            <person name="Probst A.J."/>
            <person name="Ladd B."/>
            <person name="Jarett J.K."/>
            <person name="Geller-Mcgrath D.E."/>
            <person name="Sieber C.M.K."/>
            <person name="Emerson J.B."/>
            <person name="Anantharaman K."/>
            <person name="Thomas B.C."/>
            <person name="Malmstrom R."/>
            <person name="Stieglmeier M."/>
            <person name="Klingl A."/>
            <person name="Woyke T."/>
            <person name="Ryan C.M."/>
            <person name="Banfield J.F."/>
        </authorList>
    </citation>
    <scope>NUCLEOTIDE SEQUENCE [LARGE SCALE GENOMIC DNA]</scope>
</reference>
<dbReference type="SUPFAM" id="SSF51261">
    <property type="entry name" value="Duplicated hybrid motif"/>
    <property type="match status" value="1"/>
</dbReference>